<organism evidence="4 5">
    <name type="scientific">Cohnella fermenti</name>
    <dbReference type="NCBI Taxonomy" id="2565925"/>
    <lineage>
        <taxon>Bacteria</taxon>
        <taxon>Bacillati</taxon>
        <taxon>Bacillota</taxon>
        <taxon>Bacilli</taxon>
        <taxon>Bacillales</taxon>
        <taxon>Paenibacillaceae</taxon>
        <taxon>Cohnella</taxon>
    </lineage>
</organism>
<keyword evidence="1 2" id="KW-0732">Signal</keyword>
<dbReference type="Gene3D" id="2.60.40.1220">
    <property type="match status" value="3"/>
</dbReference>
<dbReference type="PROSITE" id="PS51272">
    <property type="entry name" value="SLH"/>
    <property type="match status" value="1"/>
</dbReference>
<dbReference type="AlphaFoldDB" id="A0A4S4BFJ7"/>
<feature type="domain" description="SLH" evidence="3">
    <location>
        <begin position="104"/>
        <end position="167"/>
    </location>
</feature>
<feature type="chain" id="PRO_5020960989" description="SLH domain-containing protein" evidence="2">
    <location>
        <begin position="50"/>
        <end position="939"/>
    </location>
</feature>
<evidence type="ECO:0000259" key="3">
    <source>
        <dbReference type="PROSITE" id="PS51272"/>
    </source>
</evidence>
<dbReference type="Proteomes" id="UP000310636">
    <property type="component" value="Unassembled WGS sequence"/>
</dbReference>
<dbReference type="OrthoDB" id="1706086at2"/>
<protein>
    <recommendedName>
        <fullName evidence="3">SLH domain-containing protein</fullName>
    </recommendedName>
</protein>
<proteinExistence type="predicted"/>
<dbReference type="InterPro" id="IPR001119">
    <property type="entry name" value="SLH_dom"/>
</dbReference>
<evidence type="ECO:0000256" key="2">
    <source>
        <dbReference type="SAM" id="SignalP"/>
    </source>
</evidence>
<keyword evidence="5" id="KW-1185">Reference proteome</keyword>
<name>A0A4S4BFJ7_9BACL</name>
<evidence type="ECO:0000313" key="4">
    <source>
        <dbReference type="EMBL" id="THF73119.1"/>
    </source>
</evidence>
<accession>A0A4S4BFJ7</accession>
<comment type="caution">
    <text evidence="4">The sequence shown here is derived from an EMBL/GenBank/DDBJ whole genome shotgun (WGS) entry which is preliminary data.</text>
</comment>
<sequence length="939" mass="96354">MRDSSYKSSKQTTLQIPFQGGEKKVMKKSLSLLLALAMVFGMFASMASAADSDLTTEQKYQQLVDSGVLKGTTSGLPQLEDNLTRAQFATIAVAIAGLTPATGTTSSFSDVKSTEWWYGAIEAAAQAGLVNGTGNGKFTPKSDVTVQEVIKIAVTIAGLTPVEGATVEGAADWAGPYIQAAIDAGLPIASNYTDAATRGQTVELAYTVFQALQVDPLSDVKATVNSDDTITVTGVTAGSVDGVKVAIGTAEAASASLKEDGTFTYTTAKQAVGSYTLTVTAYAGEAKVDSAEVSATIDTFKVTSVVLKNAKEIAVTFSKAVRIATANDDANYTLTKSGVVVPVADIDISDDATVVTLTYDPAISADVYAQFEVQTGLLSAGGTAVAYYKEPLYINDTTAPSVSGVSFSGTVAKVSFSESLDDTAFTGVTGTGAQVTVDGTTIDVVASAGLSSDVDYQLNRDDEGTSVASISIAGDVDSSEWTKGSTHTIEIVGAKDLAGNYLPDYTTTVTVPNDTTAPTVTSASVNGANVTITFSEALKSVSGTYVTVTSPTAGGAGAIAVTSFDSDNNQVTVNLKADLVATGASFLTETLSISGYYDTSNNAGSTTSKTVTLSNDSTSPVYQSVTIDGDDIVLKFSEAVERNTAVLLSDVTIYRTDSDGIVWNDVTVATSDDGYDANNDDDTDDSGENQYIVLHTSGLSASSYRVVLPTAFAQDTSANENKSAKTTLTFTVSGSTSGTLNFDVVGHAGAEVVQSGSVLTIYLNASITQAQLVAANFKINGSAFPSGTVFYFSGNTKTVIAELPAGSITASGTRTISLANLVDTSGNSLVSSPSVSVYLTETAGPKLVSAKVTSDTILTVTFNEIVTAATGDTDLEVYVNGTLVSTNANVTGSGTKTLTITYDSSVFATSQTIVVKAVGSAIADTVGNTATDGQVTATF</sequence>
<dbReference type="InterPro" id="IPR014755">
    <property type="entry name" value="Cu-Rt/internalin_Ig-like"/>
</dbReference>
<reference evidence="4 5" key="1">
    <citation type="submission" date="2019-04" db="EMBL/GenBank/DDBJ databases">
        <title>Cohnella sp. nov. isolated from preserved vegetables.</title>
        <authorList>
            <person name="Lin S.-Y."/>
            <person name="Hung M.-H."/>
            <person name="Young C.-C."/>
        </authorList>
    </citation>
    <scope>NUCLEOTIDE SEQUENCE [LARGE SCALE GENOMIC DNA]</scope>
    <source>
        <strain evidence="4 5">CC-MHH1044</strain>
    </source>
</reference>
<gene>
    <name evidence="4" type="ORF">E6C55_30430</name>
</gene>
<evidence type="ECO:0000313" key="5">
    <source>
        <dbReference type="Proteomes" id="UP000310636"/>
    </source>
</evidence>
<feature type="signal peptide" evidence="2">
    <location>
        <begin position="1"/>
        <end position="49"/>
    </location>
</feature>
<dbReference type="EMBL" id="SSOB01000062">
    <property type="protein sequence ID" value="THF73119.1"/>
    <property type="molecule type" value="Genomic_DNA"/>
</dbReference>
<evidence type="ECO:0000256" key="1">
    <source>
        <dbReference type="ARBA" id="ARBA00022729"/>
    </source>
</evidence>
<dbReference type="RefSeq" id="WP_136373610.1">
    <property type="nucleotide sequence ID" value="NZ_SSOB01000062.1"/>
</dbReference>
<dbReference type="Pfam" id="PF00395">
    <property type="entry name" value="SLH"/>
    <property type="match status" value="1"/>
</dbReference>